<keyword evidence="3" id="KW-0378">Hydrolase</keyword>
<evidence type="ECO:0000313" key="7">
    <source>
        <dbReference type="Proteomes" id="UP001499938"/>
    </source>
</evidence>
<dbReference type="InterPro" id="IPR052919">
    <property type="entry name" value="TA_system_RNase"/>
</dbReference>
<protein>
    <submittedName>
        <fullName evidence="6">Type II toxin-antitoxin system VapC family toxin</fullName>
    </submittedName>
</protein>
<evidence type="ECO:0000259" key="5">
    <source>
        <dbReference type="Pfam" id="PF01850"/>
    </source>
</evidence>
<keyword evidence="2" id="KW-0479">Metal-binding</keyword>
<dbReference type="InterPro" id="IPR041705">
    <property type="entry name" value="PIN_Sll0205"/>
</dbReference>
<feature type="domain" description="PIN" evidence="5">
    <location>
        <begin position="5"/>
        <end position="121"/>
    </location>
</feature>
<gene>
    <name evidence="6" type="ORF">GCM10009811_07810</name>
</gene>
<dbReference type="RefSeq" id="WP_344081622.1">
    <property type="nucleotide sequence ID" value="NZ_BAAAPO010000015.1"/>
</dbReference>
<dbReference type="EMBL" id="BAAAPO010000015">
    <property type="protein sequence ID" value="GAA1785121.1"/>
    <property type="molecule type" value="Genomic_DNA"/>
</dbReference>
<name>A0ABN2LDW5_9MICO</name>
<evidence type="ECO:0000256" key="4">
    <source>
        <dbReference type="ARBA" id="ARBA00022842"/>
    </source>
</evidence>
<dbReference type="SUPFAM" id="SSF88723">
    <property type="entry name" value="PIN domain-like"/>
    <property type="match status" value="1"/>
</dbReference>
<keyword evidence="7" id="KW-1185">Reference proteome</keyword>
<evidence type="ECO:0000256" key="3">
    <source>
        <dbReference type="ARBA" id="ARBA00022801"/>
    </source>
</evidence>
<keyword evidence="1" id="KW-0540">Nuclease</keyword>
<dbReference type="PANTHER" id="PTHR36173:SF2">
    <property type="entry name" value="RIBONUCLEASE VAPC16"/>
    <property type="match status" value="1"/>
</dbReference>
<dbReference type="PANTHER" id="PTHR36173">
    <property type="entry name" value="RIBONUCLEASE VAPC16-RELATED"/>
    <property type="match status" value="1"/>
</dbReference>
<proteinExistence type="predicted"/>
<organism evidence="6 7">
    <name type="scientific">Nostocoides veronense</name>
    <dbReference type="NCBI Taxonomy" id="330836"/>
    <lineage>
        <taxon>Bacteria</taxon>
        <taxon>Bacillati</taxon>
        <taxon>Actinomycetota</taxon>
        <taxon>Actinomycetes</taxon>
        <taxon>Micrococcales</taxon>
        <taxon>Intrasporangiaceae</taxon>
        <taxon>Nostocoides</taxon>
    </lineage>
</organism>
<comment type="caution">
    <text evidence="6">The sequence shown here is derived from an EMBL/GenBank/DDBJ whole genome shotgun (WGS) entry which is preliminary data.</text>
</comment>
<evidence type="ECO:0000256" key="2">
    <source>
        <dbReference type="ARBA" id="ARBA00022723"/>
    </source>
</evidence>
<keyword evidence="4" id="KW-0460">Magnesium</keyword>
<evidence type="ECO:0000313" key="6">
    <source>
        <dbReference type="EMBL" id="GAA1785121.1"/>
    </source>
</evidence>
<reference evidence="6 7" key="1">
    <citation type="journal article" date="2019" name="Int. J. Syst. Evol. Microbiol.">
        <title>The Global Catalogue of Microorganisms (GCM) 10K type strain sequencing project: providing services to taxonomists for standard genome sequencing and annotation.</title>
        <authorList>
            <consortium name="The Broad Institute Genomics Platform"/>
            <consortium name="The Broad Institute Genome Sequencing Center for Infectious Disease"/>
            <person name="Wu L."/>
            <person name="Ma J."/>
        </authorList>
    </citation>
    <scope>NUCLEOTIDE SEQUENCE [LARGE SCALE GENOMIC DNA]</scope>
    <source>
        <strain evidence="6 7">JCM 15592</strain>
    </source>
</reference>
<dbReference type="Gene3D" id="3.40.50.1010">
    <property type="entry name" value="5'-nuclease"/>
    <property type="match status" value="1"/>
</dbReference>
<dbReference type="InterPro" id="IPR002716">
    <property type="entry name" value="PIN_dom"/>
</dbReference>
<dbReference type="Pfam" id="PF01850">
    <property type="entry name" value="PIN"/>
    <property type="match status" value="1"/>
</dbReference>
<sequence>MGVNYLLDTHVLLWLLGAPHRVPVAVREHLANPNDTLLVSAVSALEIATKTRVGKLDDLGLVASWPRRIREIGATELAITSIHALTAGSMPWAHRDPFDRLLAAQAIHEGATLVTADQAFRGLPAPRTLKW</sequence>
<dbReference type="InterPro" id="IPR029060">
    <property type="entry name" value="PIN-like_dom_sf"/>
</dbReference>
<accession>A0ABN2LDW5</accession>
<dbReference type="CDD" id="cd09872">
    <property type="entry name" value="PIN_Sll0205-like"/>
    <property type="match status" value="1"/>
</dbReference>
<evidence type="ECO:0000256" key="1">
    <source>
        <dbReference type="ARBA" id="ARBA00022722"/>
    </source>
</evidence>
<dbReference type="Proteomes" id="UP001499938">
    <property type="component" value="Unassembled WGS sequence"/>
</dbReference>